<evidence type="ECO:0000313" key="7">
    <source>
        <dbReference type="EMBL" id="MFD2756687.1"/>
    </source>
</evidence>
<proteinExistence type="inferred from homology"/>
<dbReference type="GO" id="GO:0008803">
    <property type="term" value="F:bis(5'-nucleosyl)-tetraphosphatase (symmetrical) activity"/>
    <property type="evidence" value="ECO:0007669"/>
    <property type="project" value="UniProtKB-EC"/>
</dbReference>
<organism evidence="7 8">
    <name type="scientific">Comamonas terrae</name>
    <dbReference type="NCBI Taxonomy" id="673548"/>
    <lineage>
        <taxon>Bacteria</taxon>
        <taxon>Pseudomonadati</taxon>
        <taxon>Pseudomonadota</taxon>
        <taxon>Betaproteobacteria</taxon>
        <taxon>Burkholderiales</taxon>
        <taxon>Comamonadaceae</taxon>
        <taxon>Comamonas</taxon>
    </lineage>
</organism>
<gene>
    <name evidence="5" type="primary">apaH</name>
    <name evidence="7" type="ORF">ACFSW6_21650</name>
</gene>
<dbReference type="Proteomes" id="UP001597463">
    <property type="component" value="Unassembled WGS sequence"/>
</dbReference>
<evidence type="ECO:0000313" key="8">
    <source>
        <dbReference type="Proteomes" id="UP001597463"/>
    </source>
</evidence>
<feature type="domain" description="Calcineurin-like phosphoesterase" evidence="6">
    <location>
        <begin position="1"/>
        <end position="134"/>
    </location>
</feature>
<evidence type="ECO:0000256" key="1">
    <source>
        <dbReference type="ARBA" id="ARBA00003413"/>
    </source>
</evidence>
<dbReference type="NCBIfam" id="NF001204">
    <property type="entry name" value="PRK00166.1"/>
    <property type="match status" value="1"/>
</dbReference>
<dbReference type="InterPro" id="IPR004843">
    <property type="entry name" value="Calcineurin-like_PHP"/>
</dbReference>
<comment type="caution">
    <text evidence="7">The sequence shown here is derived from an EMBL/GenBank/DDBJ whole genome shotgun (WGS) entry which is preliminary data.</text>
</comment>
<dbReference type="NCBIfam" id="TIGR00668">
    <property type="entry name" value="apaH"/>
    <property type="match status" value="1"/>
</dbReference>
<dbReference type="SUPFAM" id="SSF56300">
    <property type="entry name" value="Metallo-dependent phosphatases"/>
    <property type="match status" value="1"/>
</dbReference>
<dbReference type="InterPro" id="IPR004617">
    <property type="entry name" value="ApaH"/>
</dbReference>
<comment type="function">
    <text evidence="1 5">Hydrolyzes diadenosine 5',5'''-P1,P4-tetraphosphate to yield ADP.</text>
</comment>
<dbReference type="HAMAP" id="MF_00199">
    <property type="entry name" value="ApaH"/>
    <property type="match status" value="1"/>
</dbReference>
<name>A0ABW5UST6_9BURK</name>
<keyword evidence="3 5" id="KW-0378">Hydrolase</keyword>
<protein>
    <recommendedName>
        <fullName evidence="5">Bis(5'-nucleosyl)-tetraphosphatase, symmetrical</fullName>
        <ecNumber evidence="5">3.6.1.41</ecNumber>
    </recommendedName>
    <alternativeName>
        <fullName evidence="5">Ap4A hydrolase</fullName>
    </alternativeName>
    <alternativeName>
        <fullName evidence="5">Diadenosine 5',5'''-P1,P4-tetraphosphate pyrophosphohydrolase</fullName>
    </alternativeName>
    <alternativeName>
        <fullName evidence="5">Diadenosine tetraphosphatase</fullName>
    </alternativeName>
</protein>
<evidence type="ECO:0000256" key="3">
    <source>
        <dbReference type="ARBA" id="ARBA00022801"/>
    </source>
</evidence>
<dbReference type="Gene3D" id="3.60.21.10">
    <property type="match status" value="1"/>
</dbReference>
<dbReference type="RefSeq" id="WP_066476917.1">
    <property type="nucleotide sequence ID" value="NZ_BCNT01000006.1"/>
</dbReference>
<dbReference type="Pfam" id="PF00149">
    <property type="entry name" value="Metallophos"/>
    <property type="match status" value="1"/>
</dbReference>
<evidence type="ECO:0000256" key="4">
    <source>
        <dbReference type="ARBA" id="ARBA00049417"/>
    </source>
</evidence>
<dbReference type="PANTHER" id="PTHR40942">
    <property type="match status" value="1"/>
</dbReference>
<dbReference type="PANTHER" id="PTHR40942:SF4">
    <property type="entry name" value="CYTOCHROME C5"/>
    <property type="match status" value="1"/>
</dbReference>
<dbReference type="InterPro" id="IPR029052">
    <property type="entry name" value="Metallo-depent_PP-like"/>
</dbReference>
<reference evidence="8" key="1">
    <citation type="journal article" date="2019" name="Int. J. Syst. Evol. Microbiol.">
        <title>The Global Catalogue of Microorganisms (GCM) 10K type strain sequencing project: providing services to taxonomists for standard genome sequencing and annotation.</title>
        <authorList>
            <consortium name="The Broad Institute Genomics Platform"/>
            <consortium name="The Broad Institute Genome Sequencing Center for Infectious Disease"/>
            <person name="Wu L."/>
            <person name="Ma J."/>
        </authorList>
    </citation>
    <scope>NUCLEOTIDE SEQUENCE [LARGE SCALE GENOMIC DNA]</scope>
    <source>
        <strain evidence="8">TISTR 1906</strain>
    </source>
</reference>
<accession>A0ABW5UST6</accession>
<dbReference type="PIRSF" id="PIRSF000903">
    <property type="entry name" value="B5n-ttraPtase_sm"/>
    <property type="match status" value="1"/>
</dbReference>
<keyword evidence="8" id="KW-1185">Reference proteome</keyword>
<dbReference type="CDD" id="cd07422">
    <property type="entry name" value="MPP_ApaH"/>
    <property type="match status" value="1"/>
</dbReference>
<sequence length="284" mass="31065">MAIYCIGDIQGCYDAFEQLLHTVDFSASRDTLYVLGDLVNRGPKSAQVLRACMAAGDSMRVLLGNHDLHLLAAAHGLRRQSKRDTLSQVLDAPDKDGLLDWLRQQPLARLHVSARGEPLLMVHAGVLPQWTLQDSLDLSAEVQAVLQGSELAAFLHSMYGNQPDRWDPALTGNDRLRCIVNAFTRLRFCSSEGTMDFDSAESAEHAPEGLMPWFEVPGRATAQVTMAFGHWSTLGHISRPHLMALDTGCVWGGCLSMVRLGDALAERELIQVHCPQAQAPGKSG</sequence>
<dbReference type="EC" id="3.6.1.41" evidence="5"/>
<evidence type="ECO:0000259" key="6">
    <source>
        <dbReference type="Pfam" id="PF00149"/>
    </source>
</evidence>
<dbReference type="EMBL" id="JBHUMV010000013">
    <property type="protein sequence ID" value="MFD2756687.1"/>
    <property type="molecule type" value="Genomic_DNA"/>
</dbReference>
<evidence type="ECO:0000256" key="5">
    <source>
        <dbReference type="HAMAP-Rule" id="MF_00199"/>
    </source>
</evidence>
<evidence type="ECO:0000256" key="2">
    <source>
        <dbReference type="ARBA" id="ARBA00005419"/>
    </source>
</evidence>
<comment type="similarity">
    <text evidence="2 5">Belongs to the Ap4A hydrolase family.</text>
</comment>
<comment type="catalytic activity">
    <reaction evidence="4 5">
        <text>P(1),P(4)-bis(5'-adenosyl) tetraphosphate + H2O = 2 ADP + 2 H(+)</text>
        <dbReference type="Rhea" id="RHEA:24252"/>
        <dbReference type="ChEBI" id="CHEBI:15377"/>
        <dbReference type="ChEBI" id="CHEBI:15378"/>
        <dbReference type="ChEBI" id="CHEBI:58141"/>
        <dbReference type="ChEBI" id="CHEBI:456216"/>
        <dbReference type="EC" id="3.6.1.41"/>
    </reaction>
</comment>